<keyword evidence="3" id="KW-1185">Reference proteome</keyword>
<evidence type="ECO:0000313" key="3">
    <source>
        <dbReference type="Proteomes" id="UP000070544"/>
    </source>
</evidence>
<keyword evidence="1" id="KW-0472">Membrane</keyword>
<sequence length="345" mass="37787">MSTSNGVPADDDGLGLQVAVNSITLASFVSQLVILVTFIPDMKVFPTSLKVLSLVTIIFSMLSALVVFLSNNYACNPAVGVGCTLFMLGSLGKWCTYALRIYLLSYKRNMAVLVLMGVSMLATAGMFQWWCSELTGVRVLPRLCGPETNPARSFTDPLSSYMAAALNLLFIVLHVYYLWGYFREAAQSSAHFSGSKKSSTIAKPVSAQNGRLAATLTLFASSILVMISDMAQYILRRALSSNPFAFFLIVFGGQILTDVIYCSYMRKFANELLREEQFRSIPAAVYSPPSAQLREREEMGAVPGPDYVSIDGNRMNLQAPYPSNSRLSPVEMPAPFPTRVSGRYG</sequence>
<dbReference type="EMBL" id="KQ965747">
    <property type="protein sequence ID" value="KXS17397.1"/>
    <property type="molecule type" value="Genomic_DNA"/>
</dbReference>
<protein>
    <submittedName>
        <fullName evidence="2">Uncharacterized protein</fullName>
    </submittedName>
</protein>
<proteinExistence type="predicted"/>
<reference evidence="2 3" key="1">
    <citation type="journal article" date="2015" name="Genome Biol. Evol.">
        <title>Phylogenomic analyses indicate that early fungi evolved digesting cell walls of algal ancestors of land plants.</title>
        <authorList>
            <person name="Chang Y."/>
            <person name="Wang S."/>
            <person name="Sekimoto S."/>
            <person name="Aerts A.L."/>
            <person name="Choi C."/>
            <person name="Clum A."/>
            <person name="LaButti K.M."/>
            <person name="Lindquist E.A."/>
            <person name="Yee Ngan C."/>
            <person name="Ohm R.A."/>
            <person name="Salamov A.A."/>
            <person name="Grigoriev I.V."/>
            <person name="Spatafora J.W."/>
            <person name="Berbee M.L."/>
        </authorList>
    </citation>
    <scope>NUCLEOTIDE SEQUENCE [LARGE SCALE GENOMIC DNA]</scope>
    <source>
        <strain evidence="2 3">JEL478</strain>
    </source>
</reference>
<feature type="transmembrane region" description="Helical" evidence="1">
    <location>
        <begin position="111"/>
        <end position="130"/>
    </location>
</feature>
<gene>
    <name evidence="2" type="ORF">M427DRAFT_54685</name>
</gene>
<feature type="transmembrane region" description="Helical" evidence="1">
    <location>
        <begin position="244"/>
        <end position="264"/>
    </location>
</feature>
<organism evidence="2 3">
    <name type="scientific">Gonapodya prolifera (strain JEL478)</name>
    <name type="common">Monoblepharis prolifera</name>
    <dbReference type="NCBI Taxonomy" id="1344416"/>
    <lineage>
        <taxon>Eukaryota</taxon>
        <taxon>Fungi</taxon>
        <taxon>Fungi incertae sedis</taxon>
        <taxon>Chytridiomycota</taxon>
        <taxon>Chytridiomycota incertae sedis</taxon>
        <taxon>Monoblepharidomycetes</taxon>
        <taxon>Monoblepharidales</taxon>
        <taxon>Gonapodyaceae</taxon>
        <taxon>Gonapodya</taxon>
    </lineage>
</organism>
<dbReference type="AlphaFoldDB" id="A0A139AKU5"/>
<accession>A0A139AKU5</accession>
<evidence type="ECO:0000256" key="1">
    <source>
        <dbReference type="SAM" id="Phobius"/>
    </source>
</evidence>
<feature type="transmembrane region" description="Helical" evidence="1">
    <location>
        <begin position="51"/>
        <end position="71"/>
    </location>
</feature>
<name>A0A139AKU5_GONPJ</name>
<feature type="transmembrane region" description="Helical" evidence="1">
    <location>
        <begin position="77"/>
        <end position="99"/>
    </location>
</feature>
<evidence type="ECO:0000313" key="2">
    <source>
        <dbReference type="EMBL" id="KXS17397.1"/>
    </source>
</evidence>
<feature type="transmembrane region" description="Helical" evidence="1">
    <location>
        <begin position="158"/>
        <end position="179"/>
    </location>
</feature>
<dbReference type="Proteomes" id="UP000070544">
    <property type="component" value="Unassembled WGS sequence"/>
</dbReference>
<feature type="transmembrane region" description="Helical" evidence="1">
    <location>
        <begin position="212"/>
        <end position="232"/>
    </location>
</feature>
<feature type="transmembrane region" description="Helical" evidence="1">
    <location>
        <begin position="20"/>
        <end position="39"/>
    </location>
</feature>
<keyword evidence="1" id="KW-1133">Transmembrane helix</keyword>
<keyword evidence="1" id="KW-0812">Transmembrane</keyword>